<name>A0A915LB91_ROMCU</name>
<evidence type="ECO:0000313" key="3">
    <source>
        <dbReference type="WBParaSite" id="nRc.2.0.1.t47623-RA"/>
    </source>
</evidence>
<evidence type="ECO:0000256" key="1">
    <source>
        <dbReference type="SAM" id="MobiDB-lite"/>
    </source>
</evidence>
<dbReference type="Proteomes" id="UP000887565">
    <property type="component" value="Unplaced"/>
</dbReference>
<proteinExistence type="predicted"/>
<sequence length="99" mass="10698">MTEFRILVSHGDPAQEYLRMRQKVHALRVRNDLAVIGVAIEKRLNTSGRRLASVSMSRSALPALSASNSMSLSGIRISSALKPSEPCNEPPAMSLLVPG</sequence>
<organism evidence="2 3">
    <name type="scientific">Romanomermis culicivorax</name>
    <name type="common">Nematode worm</name>
    <dbReference type="NCBI Taxonomy" id="13658"/>
    <lineage>
        <taxon>Eukaryota</taxon>
        <taxon>Metazoa</taxon>
        <taxon>Ecdysozoa</taxon>
        <taxon>Nematoda</taxon>
        <taxon>Enoplea</taxon>
        <taxon>Dorylaimia</taxon>
        <taxon>Mermithida</taxon>
        <taxon>Mermithoidea</taxon>
        <taxon>Mermithidae</taxon>
        <taxon>Romanomermis</taxon>
    </lineage>
</organism>
<keyword evidence="2" id="KW-1185">Reference proteome</keyword>
<dbReference type="AlphaFoldDB" id="A0A915LB91"/>
<reference evidence="3" key="1">
    <citation type="submission" date="2022-11" db="UniProtKB">
        <authorList>
            <consortium name="WormBaseParasite"/>
        </authorList>
    </citation>
    <scope>IDENTIFICATION</scope>
</reference>
<accession>A0A915LB91</accession>
<dbReference type="WBParaSite" id="nRc.2.0.1.t47623-RA">
    <property type="protein sequence ID" value="nRc.2.0.1.t47623-RA"/>
    <property type="gene ID" value="nRc.2.0.1.g47623"/>
</dbReference>
<evidence type="ECO:0000313" key="2">
    <source>
        <dbReference type="Proteomes" id="UP000887565"/>
    </source>
</evidence>
<feature type="region of interest" description="Disordered" evidence="1">
    <location>
        <begin position="80"/>
        <end position="99"/>
    </location>
</feature>
<protein>
    <submittedName>
        <fullName evidence="3">Uncharacterized protein</fullName>
    </submittedName>
</protein>